<sequence length="196" mass="21495">MPRSVGTASETLNPDNAGMPLAKSLEEIEMDKMRAKMSKDVEMRNARRAQRGKDMEAKGQDPQDVSDDEEDESELVVETVQRAVEAKGKSSEPLRTTNPIVPAIMPTTAAASATSMDSALTTMFSDDKRRGMRKLTVLMKPPSTKITRLCPYIESAFPLPCSTRITCVTSNIVATLYHGSKLHEPPPMEQAGFSTF</sequence>
<name>A0A9P7VMV9_9AGAR</name>
<feature type="region of interest" description="Disordered" evidence="1">
    <location>
        <begin position="36"/>
        <end position="73"/>
    </location>
</feature>
<proteinExistence type="predicted"/>
<dbReference type="OrthoDB" id="3054250at2759"/>
<feature type="compositionally biased region" description="Basic and acidic residues" evidence="1">
    <location>
        <begin position="36"/>
        <end position="61"/>
    </location>
</feature>
<gene>
    <name evidence="2" type="ORF">BT62DRAFT_921398</name>
</gene>
<evidence type="ECO:0000256" key="1">
    <source>
        <dbReference type="SAM" id="MobiDB-lite"/>
    </source>
</evidence>
<feature type="region of interest" description="Disordered" evidence="1">
    <location>
        <begin position="1"/>
        <end position="22"/>
    </location>
</feature>
<accession>A0A9P7VMV9</accession>
<dbReference type="EMBL" id="MU250541">
    <property type="protein sequence ID" value="KAG7444121.1"/>
    <property type="molecule type" value="Genomic_DNA"/>
</dbReference>
<comment type="caution">
    <text evidence="2">The sequence shown here is derived from an EMBL/GenBank/DDBJ whole genome shotgun (WGS) entry which is preliminary data.</text>
</comment>
<feature type="compositionally biased region" description="Acidic residues" evidence="1">
    <location>
        <begin position="64"/>
        <end position="73"/>
    </location>
</feature>
<dbReference type="AlphaFoldDB" id="A0A9P7VMV9"/>
<evidence type="ECO:0000313" key="3">
    <source>
        <dbReference type="Proteomes" id="UP000812287"/>
    </source>
</evidence>
<dbReference type="GeneID" id="66106597"/>
<protein>
    <submittedName>
        <fullName evidence="2">Uncharacterized protein</fullName>
    </submittedName>
</protein>
<reference evidence="2" key="1">
    <citation type="submission" date="2020-11" db="EMBL/GenBank/DDBJ databases">
        <title>Adaptations for nitrogen fixation in a non-lichenized fungal sporocarp promotes dispersal by wood-feeding termites.</title>
        <authorList>
            <consortium name="DOE Joint Genome Institute"/>
            <person name="Koch R.A."/>
            <person name="Yoon G."/>
            <person name="Arayal U."/>
            <person name="Lail K."/>
            <person name="Amirebrahimi M."/>
            <person name="Labutti K."/>
            <person name="Lipzen A."/>
            <person name="Riley R."/>
            <person name="Barry K."/>
            <person name="Henrissat B."/>
            <person name="Grigoriev I.V."/>
            <person name="Herr J.R."/>
            <person name="Aime M.C."/>
        </authorList>
    </citation>
    <scope>NUCLEOTIDE SEQUENCE</scope>
    <source>
        <strain evidence="2">MCA 3950</strain>
    </source>
</reference>
<keyword evidence="3" id="KW-1185">Reference proteome</keyword>
<evidence type="ECO:0000313" key="2">
    <source>
        <dbReference type="EMBL" id="KAG7444121.1"/>
    </source>
</evidence>
<feature type="compositionally biased region" description="Polar residues" evidence="1">
    <location>
        <begin position="1"/>
        <end position="14"/>
    </location>
</feature>
<dbReference type="Proteomes" id="UP000812287">
    <property type="component" value="Unassembled WGS sequence"/>
</dbReference>
<dbReference type="RefSeq" id="XP_043037621.1">
    <property type="nucleotide sequence ID" value="XM_043184300.1"/>
</dbReference>
<organism evidence="2 3">
    <name type="scientific">Guyanagaster necrorhizus</name>
    <dbReference type="NCBI Taxonomy" id="856835"/>
    <lineage>
        <taxon>Eukaryota</taxon>
        <taxon>Fungi</taxon>
        <taxon>Dikarya</taxon>
        <taxon>Basidiomycota</taxon>
        <taxon>Agaricomycotina</taxon>
        <taxon>Agaricomycetes</taxon>
        <taxon>Agaricomycetidae</taxon>
        <taxon>Agaricales</taxon>
        <taxon>Marasmiineae</taxon>
        <taxon>Physalacriaceae</taxon>
        <taxon>Guyanagaster</taxon>
    </lineage>
</organism>